<dbReference type="AlphaFoldDB" id="A0A8E2AQN1"/>
<evidence type="ECO:0000256" key="1">
    <source>
        <dbReference type="SAM" id="MobiDB-lite"/>
    </source>
</evidence>
<keyword evidence="3" id="KW-1185">Reference proteome</keyword>
<evidence type="ECO:0000313" key="3">
    <source>
        <dbReference type="Proteomes" id="UP000250043"/>
    </source>
</evidence>
<protein>
    <submittedName>
        <fullName evidence="2">Uncharacterized protein</fullName>
    </submittedName>
</protein>
<reference evidence="2 3" key="1">
    <citation type="submission" date="2016-07" db="EMBL/GenBank/DDBJ databases">
        <title>Draft genome of the white-rot fungus Obba rivulosa 3A-2.</title>
        <authorList>
            <consortium name="DOE Joint Genome Institute"/>
            <person name="Miettinen O."/>
            <person name="Riley R."/>
            <person name="Acob R."/>
            <person name="Barry K."/>
            <person name="Cullen D."/>
            <person name="De Vries R."/>
            <person name="Hainaut M."/>
            <person name="Hatakka A."/>
            <person name="Henrissat B."/>
            <person name="Hilden K."/>
            <person name="Kuo R."/>
            <person name="Labutti K."/>
            <person name="Lipzen A."/>
            <person name="Makela M.R."/>
            <person name="Sandor L."/>
            <person name="Spatafora J.W."/>
            <person name="Grigoriev I.V."/>
            <person name="Hibbett D.S."/>
        </authorList>
    </citation>
    <scope>NUCLEOTIDE SEQUENCE [LARGE SCALE GENOMIC DNA]</scope>
    <source>
        <strain evidence="2 3">3A-2</strain>
    </source>
</reference>
<evidence type="ECO:0000313" key="2">
    <source>
        <dbReference type="EMBL" id="OCH88598.1"/>
    </source>
</evidence>
<dbReference type="Proteomes" id="UP000250043">
    <property type="component" value="Unassembled WGS sequence"/>
</dbReference>
<sequence>MRSVSNLELVAVVGCPRVHDSASVLAMIVPGTALDVHATLLLRDRVLPRMQEGHTNDGVVTFFDTLARVREAARHRELTSAVSAEMKKDQELRVSSTRVHKRKVACLIRSWSYIFTGCTSTGCNNTVIISSVKHRASFSSALFNTLEASVRRTPRLGTSKRTVGVCARSLPKPNKTRVIKDAEWDKTPAMAHQGWIPSVPQQRADERETNRCIPNPTCSTKDERKR</sequence>
<organism evidence="2 3">
    <name type="scientific">Obba rivulosa</name>
    <dbReference type="NCBI Taxonomy" id="1052685"/>
    <lineage>
        <taxon>Eukaryota</taxon>
        <taxon>Fungi</taxon>
        <taxon>Dikarya</taxon>
        <taxon>Basidiomycota</taxon>
        <taxon>Agaricomycotina</taxon>
        <taxon>Agaricomycetes</taxon>
        <taxon>Polyporales</taxon>
        <taxon>Gelatoporiaceae</taxon>
        <taxon>Obba</taxon>
    </lineage>
</organism>
<gene>
    <name evidence="2" type="ORF">OBBRIDRAFT_71930</name>
</gene>
<name>A0A8E2AQN1_9APHY</name>
<accession>A0A8E2AQN1</accession>
<dbReference type="EMBL" id="KV722448">
    <property type="protein sequence ID" value="OCH88598.1"/>
    <property type="molecule type" value="Genomic_DNA"/>
</dbReference>
<feature type="region of interest" description="Disordered" evidence="1">
    <location>
        <begin position="190"/>
        <end position="226"/>
    </location>
</feature>
<proteinExistence type="predicted"/>